<dbReference type="CDD" id="cd06170">
    <property type="entry name" value="LuxR_C_like"/>
    <property type="match status" value="1"/>
</dbReference>
<dbReference type="PROSITE" id="PS50043">
    <property type="entry name" value="HTH_LUXR_2"/>
    <property type="match status" value="1"/>
</dbReference>
<dbReference type="SUPFAM" id="SSF46894">
    <property type="entry name" value="C-terminal effector domain of the bipartite response regulators"/>
    <property type="match status" value="1"/>
</dbReference>
<dbReference type="InterPro" id="IPR029058">
    <property type="entry name" value="AB_hydrolase_fold"/>
</dbReference>
<dbReference type="SMART" id="SM00421">
    <property type="entry name" value="HTH_LUXR"/>
    <property type="match status" value="1"/>
</dbReference>
<dbReference type="SUPFAM" id="SSF53474">
    <property type="entry name" value="alpha/beta-Hydrolases"/>
    <property type="match status" value="1"/>
</dbReference>
<dbReference type="Pfam" id="PF00196">
    <property type="entry name" value="GerE"/>
    <property type="match status" value="1"/>
</dbReference>
<dbReference type="PANTHER" id="PTHR43433:SF8">
    <property type="entry name" value="BIFUNCTIONAL LIPASE_ADENYLATE CYCLASE LIPJ"/>
    <property type="match status" value="1"/>
</dbReference>
<keyword evidence="2" id="KW-0378">Hydrolase</keyword>
<dbReference type="Proteomes" id="UP000550729">
    <property type="component" value="Unassembled WGS sequence"/>
</dbReference>
<dbReference type="Gene3D" id="3.40.50.1820">
    <property type="entry name" value="alpha/beta hydrolase"/>
    <property type="match status" value="1"/>
</dbReference>
<dbReference type="InterPro" id="IPR022742">
    <property type="entry name" value="Hydrolase_4"/>
</dbReference>
<comment type="caution">
    <text evidence="2">The sequence shown here is derived from an EMBL/GenBank/DDBJ whole genome shotgun (WGS) entry which is preliminary data.</text>
</comment>
<dbReference type="Gene3D" id="1.10.10.10">
    <property type="entry name" value="Winged helix-like DNA-binding domain superfamily/Winged helix DNA-binding domain"/>
    <property type="match status" value="1"/>
</dbReference>
<dbReference type="InterPro" id="IPR016032">
    <property type="entry name" value="Sig_transdc_resp-reg_C-effctor"/>
</dbReference>
<organism evidence="2 3">
    <name type="scientific">Gordonia asplenii</name>
    <dbReference type="NCBI Taxonomy" id="2725283"/>
    <lineage>
        <taxon>Bacteria</taxon>
        <taxon>Bacillati</taxon>
        <taxon>Actinomycetota</taxon>
        <taxon>Actinomycetes</taxon>
        <taxon>Mycobacteriales</taxon>
        <taxon>Gordoniaceae</taxon>
        <taxon>Gordonia</taxon>
    </lineage>
</organism>
<dbReference type="InterPro" id="IPR050471">
    <property type="entry name" value="AB_hydrolase"/>
</dbReference>
<dbReference type="EMBL" id="JABBNB010000004">
    <property type="protein sequence ID" value="NMO00586.1"/>
    <property type="molecule type" value="Genomic_DNA"/>
</dbReference>
<dbReference type="GO" id="GO:0016787">
    <property type="term" value="F:hydrolase activity"/>
    <property type="evidence" value="ECO:0007669"/>
    <property type="project" value="UniProtKB-KW"/>
</dbReference>
<dbReference type="PRINTS" id="PR00038">
    <property type="entry name" value="HTHLUXR"/>
</dbReference>
<keyword evidence="3" id="KW-1185">Reference proteome</keyword>
<dbReference type="Pfam" id="PF12146">
    <property type="entry name" value="Hydrolase_4"/>
    <property type="match status" value="1"/>
</dbReference>
<evidence type="ECO:0000313" key="2">
    <source>
        <dbReference type="EMBL" id="NMO00586.1"/>
    </source>
</evidence>
<protein>
    <submittedName>
        <fullName evidence="2">Alpha/beta fold hydrolase</fullName>
    </submittedName>
</protein>
<dbReference type="InterPro" id="IPR000792">
    <property type="entry name" value="Tscrpt_reg_LuxR_C"/>
</dbReference>
<dbReference type="GO" id="GO:0003677">
    <property type="term" value="F:DNA binding"/>
    <property type="evidence" value="ECO:0007669"/>
    <property type="project" value="InterPro"/>
</dbReference>
<name>A0A848KPI5_9ACTN</name>
<reference evidence="2 3" key="1">
    <citation type="submission" date="2020-04" db="EMBL/GenBank/DDBJ databases">
        <title>Gordonia sp. nov. TBRC 11910.</title>
        <authorList>
            <person name="Suriyachadkun C."/>
        </authorList>
    </citation>
    <scope>NUCLEOTIDE SEQUENCE [LARGE SCALE GENOMIC DNA]</scope>
    <source>
        <strain evidence="2 3">TBRC 11910</strain>
    </source>
</reference>
<dbReference type="PANTHER" id="PTHR43433">
    <property type="entry name" value="HYDROLASE, ALPHA/BETA FOLD FAMILY PROTEIN"/>
    <property type="match status" value="1"/>
</dbReference>
<dbReference type="InterPro" id="IPR036388">
    <property type="entry name" value="WH-like_DNA-bd_sf"/>
</dbReference>
<gene>
    <name evidence="2" type="ORF">HH308_05075</name>
</gene>
<dbReference type="GO" id="GO:0006355">
    <property type="term" value="P:regulation of DNA-templated transcription"/>
    <property type="evidence" value="ECO:0007669"/>
    <property type="project" value="InterPro"/>
</dbReference>
<dbReference type="AlphaFoldDB" id="A0A848KPI5"/>
<proteinExistence type="predicted"/>
<feature type="domain" description="HTH luxR-type" evidence="1">
    <location>
        <begin position="243"/>
        <end position="308"/>
    </location>
</feature>
<accession>A0A848KPI5</accession>
<sequence length="309" mass="33322">MPGWVSHVELDWALAPGRRFFEALSDGRTLLRYDRSGSGLSEPVPDVDIVEREFQIIAAVLDAAAYDVVDLLGMSLSAPLAVKWAAAQPKSVRRMVLYGGWLDGARLADAQVQAHVLGLVEQHWGFGSQILTEIFAPDADAAFRTAFATLQRDAAGPDFARAMLDAGYRISVATESAKVTAPTTVIHRDGDRAAPIAEGRRLAAAIPGARLVVLPGRAHIPYVGDVDTLIDHIRAGLGLPKTRAHTAPRLTARQLQVAALVAAGMTNREVAAELVISERSAESHVERIRTRLGLRSRAQLAAWYATTYP</sequence>
<evidence type="ECO:0000313" key="3">
    <source>
        <dbReference type="Proteomes" id="UP000550729"/>
    </source>
</evidence>
<evidence type="ECO:0000259" key="1">
    <source>
        <dbReference type="PROSITE" id="PS50043"/>
    </source>
</evidence>